<evidence type="ECO:0000259" key="1">
    <source>
        <dbReference type="PROSITE" id="PS50042"/>
    </source>
</evidence>
<dbReference type="InterPro" id="IPR018490">
    <property type="entry name" value="cNMP-bd_dom_sf"/>
</dbReference>
<evidence type="ECO:0000313" key="3">
    <source>
        <dbReference type="Proteomes" id="UP000476176"/>
    </source>
</evidence>
<protein>
    <recommendedName>
        <fullName evidence="1">Cyclic nucleotide-binding domain-containing protein</fullName>
    </recommendedName>
</protein>
<organism evidence="2 3">
    <name type="scientific">Phytophthora fragariae</name>
    <dbReference type="NCBI Taxonomy" id="53985"/>
    <lineage>
        <taxon>Eukaryota</taxon>
        <taxon>Sar</taxon>
        <taxon>Stramenopiles</taxon>
        <taxon>Oomycota</taxon>
        <taxon>Peronosporomycetes</taxon>
        <taxon>Peronosporales</taxon>
        <taxon>Peronosporaceae</taxon>
        <taxon>Phytophthora</taxon>
    </lineage>
</organism>
<dbReference type="AlphaFoldDB" id="A0A6G0MVG7"/>
<feature type="domain" description="Cyclic nucleotide-binding" evidence="1">
    <location>
        <begin position="1"/>
        <end position="47"/>
    </location>
</feature>
<accession>A0A6G0MVG7</accession>
<dbReference type="CDD" id="cd00038">
    <property type="entry name" value="CAP_ED"/>
    <property type="match status" value="1"/>
</dbReference>
<dbReference type="SUPFAM" id="SSF51206">
    <property type="entry name" value="cAMP-binding domain-like"/>
    <property type="match status" value="1"/>
</dbReference>
<feature type="non-terminal residue" evidence="2">
    <location>
        <position position="1"/>
    </location>
</feature>
<dbReference type="EMBL" id="QXGC01002852">
    <property type="protein sequence ID" value="KAE9181096.1"/>
    <property type="molecule type" value="Genomic_DNA"/>
</dbReference>
<dbReference type="Proteomes" id="UP000476176">
    <property type="component" value="Unassembled WGS sequence"/>
</dbReference>
<reference evidence="2 3" key="1">
    <citation type="submission" date="2018-09" db="EMBL/GenBank/DDBJ databases">
        <title>Genomic investigation of the strawberry pathogen Phytophthora fragariae indicates pathogenicity is determined by transcriptional variation in three key races.</title>
        <authorList>
            <person name="Adams T.M."/>
            <person name="Armitage A.D."/>
            <person name="Sobczyk M.K."/>
            <person name="Bates H.J."/>
            <person name="Dunwell J.M."/>
            <person name="Nellist C.F."/>
            <person name="Harrison R.J."/>
        </authorList>
    </citation>
    <scope>NUCLEOTIDE SEQUENCE [LARGE SCALE GENOMIC DNA]</scope>
    <source>
        <strain evidence="2 3">BC-23</strain>
    </source>
</reference>
<dbReference type="InterPro" id="IPR014710">
    <property type="entry name" value="RmlC-like_jellyroll"/>
</dbReference>
<sequence length="88" mass="9936">LTQLKTVGPSSMFGEVAFFSQQRRYTAATAMEPCTVYEMTREQFEAMKKQKPALSIRLRDVVVQFMALSITITNSAEIVGQTQIKDLK</sequence>
<proteinExistence type="predicted"/>
<evidence type="ECO:0000313" key="2">
    <source>
        <dbReference type="EMBL" id="KAE9181096.1"/>
    </source>
</evidence>
<dbReference type="PROSITE" id="PS50042">
    <property type="entry name" value="CNMP_BINDING_3"/>
    <property type="match status" value="1"/>
</dbReference>
<dbReference type="Gene3D" id="2.60.120.10">
    <property type="entry name" value="Jelly Rolls"/>
    <property type="match status" value="1"/>
</dbReference>
<dbReference type="InterPro" id="IPR000595">
    <property type="entry name" value="cNMP-bd_dom"/>
</dbReference>
<comment type="caution">
    <text evidence="2">The sequence shown here is derived from an EMBL/GenBank/DDBJ whole genome shotgun (WGS) entry which is preliminary data.</text>
</comment>
<name>A0A6G0MVG7_9STRA</name>
<gene>
    <name evidence="2" type="ORF">PF004_g24653</name>
</gene>
<dbReference type="Pfam" id="PF00027">
    <property type="entry name" value="cNMP_binding"/>
    <property type="match status" value="1"/>
</dbReference>